<keyword evidence="3" id="KW-1185">Reference proteome</keyword>
<evidence type="ECO:0000313" key="3">
    <source>
        <dbReference type="Proteomes" id="UP000297245"/>
    </source>
</evidence>
<keyword evidence="1" id="KW-0812">Transmembrane</keyword>
<keyword evidence="1" id="KW-1133">Transmembrane helix</keyword>
<organism evidence="2 3">
    <name type="scientific">Dendrothele bispora (strain CBS 962.96)</name>
    <dbReference type="NCBI Taxonomy" id="1314807"/>
    <lineage>
        <taxon>Eukaryota</taxon>
        <taxon>Fungi</taxon>
        <taxon>Dikarya</taxon>
        <taxon>Basidiomycota</taxon>
        <taxon>Agaricomycotina</taxon>
        <taxon>Agaricomycetes</taxon>
        <taxon>Agaricomycetidae</taxon>
        <taxon>Agaricales</taxon>
        <taxon>Agaricales incertae sedis</taxon>
        <taxon>Dendrothele</taxon>
    </lineage>
</organism>
<name>A0A4S8MW30_DENBC</name>
<gene>
    <name evidence="2" type="ORF">K435DRAFT_327592</name>
</gene>
<keyword evidence="1" id="KW-0472">Membrane</keyword>
<feature type="transmembrane region" description="Helical" evidence="1">
    <location>
        <begin position="7"/>
        <end position="25"/>
    </location>
</feature>
<sequence length="112" mass="12357">MKTKSDIGLFTGFSVFSLSPVWGPGSSLVEGSDGLQLLANLFKSTFGPVVTTAAMQMTSFIRSVLSCNSFSKRRLKTAQLPPSPCREIGVHAVENSDSNQFHNHREYIIYRE</sequence>
<feature type="transmembrane region" description="Helical" evidence="1">
    <location>
        <begin position="45"/>
        <end position="65"/>
    </location>
</feature>
<dbReference type="Proteomes" id="UP000297245">
    <property type="component" value="Unassembled WGS sequence"/>
</dbReference>
<dbReference type="AlphaFoldDB" id="A0A4S8MW30"/>
<evidence type="ECO:0000313" key="2">
    <source>
        <dbReference type="EMBL" id="THV07231.1"/>
    </source>
</evidence>
<proteinExistence type="predicted"/>
<reference evidence="2 3" key="1">
    <citation type="journal article" date="2019" name="Nat. Ecol. Evol.">
        <title>Megaphylogeny resolves global patterns of mushroom evolution.</title>
        <authorList>
            <person name="Varga T."/>
            <person name="Krizsan K."/>
            <person name="Foldi C."/>
            <person name="Dima B."/>
            <person name="Sanchez-Garcia M."/>
            <person name="Sanchez-Ramirez S."/>
            <person name="Szollosi G.J."/>
            <person name="Szarkandi J.G."/>
            <person name="Papp V."/>
            <person name="Albert L."/>
            <person name="Andreopoulos W."/>
            <person name="Angelini C."/>
            <person name="Antonin V."/>
            <person name="Barry K.W."/>
            <person name="Bougher N.L."/>
            <person name="Buchanan P."/>
            <person name="Buyck B."/>
            <person name="Bense V."/>
            <person name="Catcheside P."/>
            <person name="Chovatia M."/>
            <person name="Cooper J."/>
            <person name="Damon W."/>
            <person name="Desjardin D."/>
            <person name="Finy P."/>
            <person name="Geml J."/>
            <person name="Haridas S."/>
            <person name="Hughes K."/>
            <person name="Justo A."/>
            <person name="Karasinski D."/>
            <person name="Kautmanova I."/>
            <person name="Kiss B."/>
            <person name="Kocsube S."/>
            <person name="Kotiranta H."/>
            <person name="LaButti K.M."/>
            <person name="Lechner B.E."/>
            <person name="Liimatainen K."/>
            <person name="Lipzen A."/>
            <person name="Lukacs Z."/>
            <person name="Mihaltcheva S."/>
            <person name="Morgado L.N."/>
            <person name="Niskanen T."/>
            <person name="Noordeloos M.E."/>
            <person name="Ohm R.A."/>
            <person name="Ortiz-Santana B."/>
            <person name="Ovrebo C."/>
            <person name="Racz N."/>
            <person name="Riley R."/>
            <person name="Savchenko A."/>
            <person name="Shiryaev A."/>
            <person name="Soop K."/>
            <person name="Spirin V."/>
            <person name="Szebenyi C."/>
            <person name="Tomsovsky M."/>
            <person name="Tulloss R.E."/>
            <person name="Uehling J."/>
            <person name="Grigoriev I.V."/>
            <person name="Vagvolgyi C."/>
            <person name="Papp T."/>
            <person name="Martin F.M."/>
            <person name="Miettinen O."/>
            <person name="Hibbett D.S."/>
            <person name="Nagy L.G."/>
        </authorList>
    </citation>
    <scope>NUCLEOTIDE SEQUENCE [LARGE SCALE GENOMIC DNA]</scope>
    <source>
        <strain evidence="2 3">CBS 962.96</strain>
    </source>
</reference>
<evidence type="ECO:0000256" key="1">
    <source>
        <dbReference type="SAM" id="Phobius"/>
    </source>
</evidence>
<accession>A0A4S8MW30</accession>
<dbReference type="EMBL" id="ML179038">
    <property type="protein sequence ID" value="THV07231.1"/>
    <property type="molecule type" value="Genomic_DNA"/>
</dbReference>
<protein>
    <submittedName>
        <fullName evidence="2">Uncharacterized protein</fullName>
    </submittedName>
</protein>